<evidence type="ECO:0000313" key="2">
    <source>
        <dbReference type="Proteomes" id="UP001150603"/>
    </source>
</evidence>
<feature type="non-terminal residue" evidence="1">
    <location>
        <position position="54"/>
    </location>
</feature>
<evidence type="ECO:0000313" key="1">
    <source>
        <dbReference type="EMBL" id="KAJ1933701.1"/>
    </source>
</evidence>
<organism evidence="1 2">
    <name type="scientific">Linderina macrospora</name>
    <dbReference type="NCBI Taxonomy" id="4868"/>
    <lineage>
        <taxon>Eukaryota</taxon>
        <taxon>Fungi</taxon>
        <taxon>Fungi incertae sedis</taxon>
        <taxon>Zoopagomycota</taxon>
        <taxon>Kickxellomycotina</taxon>
        <taxon>Kickxellomycetes</taxon>
        <taxon>Kickxellales</taxon>
        <taxon>Kickxellaceae</taxon>
        <taxon>Linderina</taxon>
    </lineage>
</organism>
<proteinExistence type="predicted"/>
<keyword evidence="2" id="KW-1185">Reference proteome</keyword>
<reference evidence="1" key="1">
    <citation type="submission" date="2022-07" db="EMBL/GenBank/DDBJ databases">
        <title>Phylogenomic reconstructions and comparative analyses of Kickxellomycotina fungi.</title>
        <authorList>
            <person name="Reynolds N.K."/>
            <person name="Stajich J.E."/>
            <person name="Barry K."/>
            <person name="Grigoriev I.V."/>
            <person name="Crous P."/>
            <person name="Smith M.E."/>
        </authorList>
    </citation>
    <scope>NUCLEOTIDE SEQUENCE</scope>
    <source>
        <strain evidence="1">NRRL 5244</strain>
    </source>
</reference>
<name>A0ACC1J149_9FUNG</name>
<sequence>MVVEKVPDAYASPKAIEAAKQTRKFACYGKYKWITYEEMWEEQGLIGRGLRRMG</sequence>
<dbReference type="EMBL" id="JANBPW010004959">
    <property type="protein sequence ID" value="KAJ1933701.1"/>
    <property type="molecule type" value="Genomic_DNA"/>
</dbReference>
<gene>
    <name evidence="1" type="ORF">FBU59_005941</name>
</gene>
<accession>A0ACC1J149</accession>
<comment type="caution">
    <text evidence="1">The sequence shown here is derived from an EMBL/GenBank/DDBJ whole genome shotgun (WGS) entry which is preliminary data.</text>
</comment>
<dbReference type="Proteomes" id="UP001150603">
    <property type="component" value="Unassembled WGS sequence"/>
</dbReference>
<protein>
    <submittedName>
        <fullName evidence="1">Uncharacterized protein</fullName>
    </submittedName>
</protein>